<dbReference type="Pfam" id="PF26344">
    <property type="entry name" value="YuzC"/>
    <property type="match status" value="1"/>
</dbReference>
<dbReference type="AlphaFoldDB" id="A0AAW7CN34"/>
<dbReference type="EMBL" id="JASUZX010000003">
    <property type="protein sequence ID" value="MDL5042338.1"/>
    <property type="molecule type" value="Genomic_DNA"/>
</dbReference>
<sequence>MRILYYNPYYVVPSFPYYSMPYRQYPAVHPKKFMDSATRTHELLADAQLLLNRISRSAAFAGQLMSAAQKSDSAGVGRMLAGTGIQHIPRVFYTPDSLVLQFVQKAPGNQAPCCELRLKMCWS</sequence>
<dbReference type="RefSeq" id="WP_285958757.1">
    <property type="nucleotide sequence ID" value="NZ_JASUZX010000003.1"/>
</dbReference>
<gene>
    <name evidence="1" type="ORF">QN341_15150</name>
</gene>
<name>A0AAW7CN34_HEYCO</name>
<organism evidence="1 2">
    <name type="scientific">Heyndrickxia coagulans</name>
    <name type="common">Weizmannia coagulans</name>
    <dbReference type="NCBI Taxonomy" id="1398"/>
    <lineage>
        <taxon>Bacteria</taxon>
        <taxon>Bacillati</taxon>
        <taxon>Bacillota</taxon>
        <taxon>Bacilli</taxon>
        <taxon>Bacillales</taxon>
        <taxon>Bacillaceae</taxon>
        <taxon>Heyndrickxia</taxon>
    </lineage>
</organism>
<dbReference type="Proteomes" id="UP001223084">
    <property type="component" value="Unassembled WGS sequence"/>
</dbReference>
<proteinExistence type="predicted"/>
<dbReference type="InterPro" id="IPR058870">
    <property type="entry name" value="YuzC"/>
</dbReference>
<comment type="caution">
    <text evidence="1">The sequence shown here is derived from an EMBL/GenBank/DDBJ whole genome shotgun (WGS) entry which is preliminary data.</text>
</comment>
<evidence type="ECO:0000313" key="2">
    <source>
        <dbReference type="Proteomes" id="UP001223084"/>
    </source>
</evidence>
<protein>
    <submittedName>
        <fullName evidence="1">Uncharacterized protein</fullName>
    </submittedName>
</protein>
<accession>A0AAW7CN34</accession>
<reference evidence="1" key="1">
    <citation type="submission" date="2023-06" db="EMBL/GenBank/DDBJ databases">
        <title>Probiogenomic evaluation and L lactic producing Weizmannia coaggulans BKMTCR2-2 from tree bark.</title>
        <authorList>
            <person name="Mahittikon J."/>
            <person name="Tanasupawat S."/>
        </authorList>
    </citation>
    <scope>NUCLEOTIDE SEQUENCE</scope>
    <source>
        <strain evidence="1">BKMTCR2-2</strain>
    </source>
</reference>
<evidence type="ECO:0000313" key="1">
    <source>
        <dbReference type="EMBL" id="MDL5042338.1"/>
    </source>
</evidence>